<evidence type="ECO:0000313" key="2">
    <source>
        <dbReference type="Proteomes" id="UP000789702"/>
    </source>
</evidence>
<protein>
    <submittedName>
        <fullName evidence="1">1340_t:CDS:1</fullName>
    </submittedName>
</protein>
<name>A0ACA9M1F3_9GLOM</name>
<dbReference type="Proteomes" id="UP000789702">
    <property type="component" value="Unassembled WGS sequence"/>
</dbReference>
<evidence type="ECO:0000313" key="1">
    <source>
        <dbReference type="EMBL" id="CAG8553958.1"/>
    </source>
</evidence>
<reference evidence="1" key="1">
    <citation type="submission" date="2021-06" db="EMBL/GenBank/DDBJ databases">
        <authorList>
            <person name="Kallberg Y."/>
            <person name="Tangrot J."/>
            <person name="Rosling A."/>
        </authorList>
    </citation>
    <scope>NUCLEOTIDE SEQUENCE</scope>
    <source>
        <strain evidence="1">IL203A</strain>
    </source>
</reference>
<organism evidence="1 2">
    <name type="scientific">Dentiscutata heterogama</name>
    <dbReference type="NCBI Taxonomy" id="1316150"/>
    <lineage>
        <taxon>Eukaryota</taxon>
        <taxon>Fungi</taxon>
        <taxon>Fungi incertae sedis</taxon>
        <taxon>Mucoromycota</taxon>
        <taxon>Glomeromycotina</taxon>
        <taxon>Glomeromycetes</taxon>
        <taxon>Diversisporales</taxon>
        <taxon>Gigasporaceae</taxon>
        <taxon>Dentiscutata</taxon>
    </lineage>
</organism>
<keyword evidence="2" id="KW-1185">Reference proteome</keyword>
<accession>A0ACA9M1F3</accession>
<dbReference type="EMBL" id="CAJVPU010005881">
    <property type="protein sequence ID" value="CAG8553958.1"/>
    <property type="molecule type" value="Genomic_DNA"/>
</dbReference>
<sequence length="276" mass="32225">MNQMWIQSDSNSDVKIIAGNEPNIKEFSVHSSVLRSRSLYFQRALSERWKNQKHGIYIITKPNIHPKIFKLILDYILTGKNILHTSAEDSLNILVASDELELLDLAECAQKRLIEEFSPCFTKIIDKKIFKFREYGADAQVLGFIFSTPYFTLEKRPYYSKTLNSFIFSFTDQSNPILSRVKTERKDRAIWNNKTCGPSFVTDLCMKDSNRWFSYQRAYERSISNSNELIAEEYEVLAFDNDYNSMINIFLKILEITKILVFHSLDTLNGKFTNIQ</sequence>
<proteinExistence type="predicted"/>
<comment type="caution">
    <text evidence="1">The sequence shown here is derived from an EMBL/GenBank/DDBJ whole genome shotgun (WGS) entry which is preliminary data.</text>
</comment>
<gene>
    <name evidence="1" type="ORF">DHETER_LOCUS5351</name>
</gene>